<evidence type="ECO:0000313" key="3">
    <source>
        <dbReference type="Proteomes" id="UP001459277"/>
    </source>
</evidence>
<dbReference type="Proteomes" id="UP001459277">
    <property type="component" value="Unassembled WGS sequence"/>
</dbReference>
<protein>
    <submittedName>
        <fullName evidence="2">Uncharacterized protein</fullName>
    </submittedName>
</protein>
<reference evidence="2 3" key="1">
    <citation type="submission" date="2024-01" db="EMBL/GenBank/DDBJ databases">
        <title>A telomere-to-telomere, gap-free genome of sweet tea (Lithocarpus litseifolius).</title>
        <authorList>
            <person name="Zhou J."/>
        </authorList>
    </citation>
    <scope>NUCLEOTIDE SEQUENCE [LARGE SCALE GENOMIC DNA]</scope>
    <source>
        <strain evidence="2">Zhou-2022a</strain>
        <tissue evidence="2">Leaf</tissue>
    </source>
</reference>
<evidence type="ECO:0000256" key="1">
    <source>
        <dbReference type="SAM" id="MobiDB-lite"/>
    </source>
</evidence>
<organism evidence="2 3">
    <name type="scientific">Lithocarpus litseifolius</name>
    <dbReference type="NCBI Taxonomy" id="425828"/>
    <lineage>
        <taxon>Eukaryota</taxon>
        <taxon>Viridiplantae</taxon>
        <taxon>Streptophyta</taxon>
        <taxon>Embryophyta</taxon>
        <taxon>Tracheophyta</taxon>
        <taxon>Spermatophyta</taxon>
        <taxon>Magnoliopsida</taxon>
        <taxon>eudicotyledons</taxon>
        <taxon>Gunneridae</taxon>
        <taxon>Pentapetalae</taxon>
        <taxon>rosids</taxon>
        <taxon>fabids</taxon>
        <taxon>Fagales</taxon>
        <taxon>Fagaceae</taxon>
        <taxon>Lithocarpus</taxon>
    </lineage>
</organism>
<gene>
    <name evidence="2" type="ORF">SO802_000822</name>
</gene>
<keyword evidence="3" id="KW-1185">Reference proteome</keyword>
<dbReference type="PANTHER" id="PTHR37194:SF2">
    <property type="entry name" value="T2E6.7-RELATED"/>
    <property type="match status" value="1"/>
</dbReference>
<accession>A0AAW2DW37</accession>
<dbReference type="AlphaFoldDB" id="A0AAW2DW37"/>
<proteinExistence type="predicted"/>
<feature type="region of interest" description="Disordered" evidence="1">
    <location>
        <begin position="170"/>
        <end position="202"/>
    </location>
</feature>
<feature type="compositionally biased region" description="Acidic residues" evidence="1">
    <location>
        <begin position="173"/>
        <end position="187"/>
    </location>
</feature>
<comment type="caution">
    <text evidence="2">The sequence shown here is derived from an EMBL/GenBank/DDBJ whole genome shotgun (WGS) entry which is preliminary data.</text>
</comment>
<dbReference type="EMBL" id="JAZDWU010000001">
    <property type="protein sequence ID" value="KAL0013753.1"/>
    <property type="molecule type" value="Genomic_DNA"/>
</dbReference>
<evidence type="ECO:0000313" key="2">
    <source>
        <dbReference type="EMBL" id="KAL0013753.1"/>
    </source>
</evidence>
<sequence length="202" mass="22781">MFINATSKDSDLVVQFCKDKESRSQKVLQNKEGAELSKKELELWATMTWAIWNARNKAYFEKVQTQPKVILDVALALLVTYQMLSATQANMIMVQKGLHFFVGSEGSLAMMEAESNDVIPPKHRVRATLRLGPETYVVCKSEGTLSDQLVSMKEESMGILKEFITKHNVPNDVPDELVESSSEEDTENPEKTHVKSKKTKLT</sequence>
<dbReference type="PANTHER" id="PTHR37194">
    <property type="entry name" value="T2E6.7-RELATED"/>
    <property type="match status" value="1"/>
</dbReference>
<name>A0AAW2DW37_9ROSI</name>